<dbReference type="PROSITE" id="PS50088">
    <property type="entry name" value="ANK_REPEAT"/>
    <property type="match status" value="10"/>
</dbReference>
<feature type="repeat" description="ANK" evidence="3">
    <location>
        <begin position="778"/>
        <end position="810"/>
    </location>
</feature>
<keyword evidence="2 3" id="KW-0040">ANK repeat</keyword>
<keyword evidence="7" id="KW-1185">Reference proteome</keyword>
<name>A0AA39V1V4_9LECA</name>
<feature type="domain" description="Oxidoreductase acuF-like C2H2 type zinc-finger" evidence="5">
    <location>
        <begin position="410"/>
        <end position="437"/>
    </location>
</feature>
<keyword evidence="1" id="KW-0677">Repeat</keyword>
<comment type="caution">
    <text evidence="6">The sequence shown here is derived from an EMBL/GenBank/DDBJ whole genome shotgun (WGS) entry which is preliminary data.</text>
</comment>
<organism evidence="6 7">
    <name type="scientific">Cladonia borealis</name>
    <dbReference type="NCBI Taxonomy" id="184061"/>
    <lineage>
        <taxon>Eukaryota</taxon>
        <taxon>Fungi</taxon>
        <taxon>Dikarya</taxon>
        <taxon>Ascomycota</taxon>
        <taxon>Pezizomycotina</taxon>
        <taxon>Lecanoromycetes</taxon>
        <taxon>OSLEUM clade</taxon>
        <taxon>Lecanoromycetidae</taxon>
        <taxon>Lecanorales</taxon>
        <taxon>Lecanorineae</taxon>
        <taxon>Cladoniaceae</taxon>
        <taxon>Cladonia</taxon>
    </lineage>
</organism>
<gene>
    <name evidence="6" type="ORF">JMJ35_009743</name>
</gene>
<reference evidence="6" key="1">
    <citation type="submission" date="2023-03" db="EMBL/GenBank/DDBJ databases">
        <title>Complete genome of Cladonia borealis.</title>
        <authorList>
            <person name="Park H."/>
        </authorList>
    </citation>
    <scope>NUCLEOTIDE SEQUENCE</scope>
    <source>
        <strain evidence="6">ANT050790</strain>
    </source>
</reference>
<protein>
    <recommendedName>
        <fullName evidence="5">Oxidoreductase acuF-like C2H2 type zinc-finger domain-containing protein</fullName>
    </recommendedName>
</protein>
<dbReference type="PANTHER" id="PTHR24198">
    <property type="entry name" value="ANKYRIN REPEAT AND PROTEIN KINASE DOMAIN-CONTAINING PROTEIN"/>
    <property type="match status" value="1"/>
</dbReference>
<dbReference type="Pfam" id="PF00023">
    <property type="entry name" value="Ank"/>
    <property type="match status" value="1"/>
</dbReference>
<dbReference type="InterPro" id="IPR036770">
    <property type="entry name" value="Ankyrin_rpt-contain_sf"/>
</dbReference>
<evidence type="ECO:0000313" key="7">
    <source>
        <dbReference type="Proteomes" id="UP001166286"/>
    </source>
</evidence>
<feature type="repeat" description="ANK" evidence="3">
    <location>
        <begin position="812"/>
        <end position="844"/>
    </location>
</feature>
<evidence type="ECO:0000256" key="4">
    <source>
        <dbReference type="SAM" id="MobiDB-lite"/>
    </source>
</evidence>
<dbReference type="InterPro" id="IPR058925">
    <property type="entry name" value="zf-C2H2_AcuF"/>
</dbReference>
<dbReference type="Pfam" id="PF26082">
    <property type="entry name" value="zf-C2H2_AcuF"/>
    <property type="match status" value="1"/>
</dbReference>
<feature type="repeat" description="ANK" evidence="3">
    <location>
        <begin position="1047"/>
        <end position="1079"/>
    </location>
</feature>
<dbReference type="PROSITE" id="PS50297">
    <property type="entry name" value="ANK_REP_REGION"/>
    <property type="match status" value="10"/>
</dbReference>
<feature type="region of interest" description="Disordered" evidence="4">
    <location>
        <begin position="240"/>
        <end position="372"/>
    </location>
</feature>
<feature type="repeat" description="ANK" evidence="3">
    <location>
        <begin position="911"/>
        <end position="934"/>
    </location>
</feature>
<dbReference type="InterPro" id="IPR002110">
    <property type="entry name" value="Ankyrin_rpt"/>
</dbReference>
<feature type="repeat" description="ANK" evidence="3">
    <location>
        <begin position="712"/>
        <end position="744"/>
    </location>
</feature>
<dbReference type="PANTHER" id="PTHR24198:SF165">
    <property type="entry name" value="ANKYRIN REPEAT-CONTAINING PROTEIN-RELATED"/>
    <property type="match status" value="1"/>
</dbReference>
<dbReference type="PRINTS" id="PR01415">
    <property type="entry name" value="ANKYRIN"/>
</dbReference>
<sequence>MALPARSELDPMEDVLVQDDLGRTIADHTFQCGYLFEKYMAVPKIMPDPTLMDDQLARFTLWASNMDVFGPLNVSLDCRLRYSPEVVKIIHQLLDVICNSLTSLKPFDDPPQAPITGKLRTSETGNAEATKRVAEDSCDMDSDVNQAQKNVSLVTYTIGESVTRLFRLSNAIRKSAEASRTHKLGEYSDDEEANNAIAELRLYTECYIRFRFPQAPEALRSALVEANALRLRRLNYQRSHRRRVASSVQRPQADPQRVQLPEIPDSTSAEHRASSVTLEPEAMDEGLEPTSLPSAPTTVPPEPEAMDEGSEPTSFPSAPISVPLEPEAMDEGLEPTSLPSAPISVPLEPEAMDEGSETTGLPSAPTSNASTASQNAVRALYADSTWEVPRAKSALVNNSLSFAPVPTTSECPYCGVIVEFKDTAKPIIWKNHVIRDLEPFICVYAHCTDLSQQEPVLLTFETSKAWMSHMQNAHKYAWECRAPSHDPIIFDKEVEFQEHSRKEHGVPNAYVGTLSGAARRPVFEKILECPFGDKFSAPEKAGSNTYFSNEVLYLHIAAHMIEIAFLALQKLPSNDDDKSEDVASDQPSGGDWLDGVRGSMYSVPIDEAPDFPGGAENGVSNIFEEGISSSVNRLDLEDKDAAGMTKLHRAVRDNNLPLARSLVDQGANLHSRASQGKTALHYAASNRSESVDMMILLLGSGAGEIMNLKDDNGQTPLHYAAKTEFTYRIKLLVDYGASIDILDNYGFSPYLWAVIAGQRNATDLLLSLGADVNSTSADGKSALGWAASMGHSSVTELLVGRGANIMSMTLNMQLVPLEEAAACGDLSTVRLLLNSGADPNYHDSEGWSVIHWAAEEGHCDIVLLLLEHGANVNSVSLYGTSPLHCAANGGHNNVVSELLRHGADPLKATCQGWTPLHHAAFMGYPAVVQYLLKNDRVMSRPPQDNHGWSFLHLAVHRRCLDTVRVLLDSHVISKSRLQCDESGLTAEEWLDTEMDSDSYKTISNLAFSKSHCCRPVTKLRQAVYNSNIAMTEFLLEQACYVNDTDSGRRTALYYAARKGQVPILNMLLEKGADPNILPAGCRTWEEFISDDIVLQRLRQAGYTKPIPNPGIDHQIRLVLRERGETYVLDRPPLQIRLPPGSEPIGKAVQPRFSEGKVFEWLRRHWNVETTSSKVRRWL</sequence>
<evidence type="ECO:0000256" key="3">
    <source>
        <dbReference type="PROSITE-ProRule" id="PRU00023"/>
    </source>
</evidence>
<feature type="repeat" description="ANK" evidence="3">
    <location>
        <begin position="642"/>
        <end position="674"/>
    </location>
</feature>
<proteinExistence type="predicted"/>
<accession>A0AA39V1V4</accession>
<dbReference type="AlphaFoldDB" id="A0AA39V1V4"/>
<dbReference type="EMBL" id="JAFEKC020000022">
    <property type="protein sequence ID" value="KAK0507854.1"/>
    <property type="molecule type" value="Genomic_DNA"/>
</dbReference>
<feature type="repeat" description="ANK" evidence="3">
    <location>
        <begin position="675"/>
        <end position="702"/>
    </location>
</feature>
<dbReference type="SMART" id="SM00248">
    <property type="entry name" value="ANK"/>
    <property type="match status" value="11"/>
</dbReference>
<evidence type="ECO:0000313" key="6">
    <source>
        <dbReference type="EMBL" id="KAK0507854.1"/>
    </source>
</evidence>
<feature type="compositionally biased region" description="Low complexity" evidence="4">
    <location>
        <begin position="362"/>
        <end position="372"/>
    </location>
</feature>
<dbReference type="Proteomes" id="UP001166286">
    <property type="component" value="Unassembled WGS sequence"/>
</dbReference>
<evidence type="ECO:0000256" key="1">
    <source>
        <dbReference type="ARBA" id="ARBA00022737"/>
    </source>
</evidence>
<feature type="repeat" description="ANK" evidence="3">
    <location>
        <begin position="745"/>
        <end position="777"/>
    </location>
</feature>
<feature type="repeat" description="ANK" evidence="3">
    <location>
        <begin position="878"/>
        <end position="904"/>
    </location>
</feature>
<dbReference type="Pfam" id="PF12796">
    <property type="entry name" value="Ank_2"/>
    <property type="match status" value="4"/>
</dbReference>
<feature type="repeat" description="ANK" evidence="3">
    <location>
        <begin position="845"/>
        <end position="877"/>
    </location>
</feature>
<evidence type="ECO:0000259" key="5">
    <source>
        <dbReference type="Pfam" id="PF26082"/>
    </source>
</evidence>
<feature type="region of interest" description="Disordered" evidence="4">
    <location>
        <begin position="575"/>
        <end position="595"/>
    </location>
</feature>
<dbReference type="SUPFAM" id="SSF48403">
    <property type="entry name" value="Ankyrin repeat"/>
    <property type="match status" value="2"/>
</dbReference>
<dbReference type="Gene3D" id="1.25.40.20">
    <property type="entry name" value="Ankyrin repeat-containing domain"/>
    <property type="match status" value="4"/>
</dbReference>
<evidence type="ECO:0000256" key="2">
    <source>
        <dbReference type="ARBA" id="ARBA00023043"/>
    </source>
</evidence>